<protein>
    <submittedName>
        <fullName evidence="1">Uncharacterized protein</fullName>
    </submittedName>
</protein>
<name>A0A8E1C474_9SPHN</name>
<dbReference type="Proteomes" id="UP000028135">
    <property type="component" value="Unassembled WGS sequence"/>
</dbReference>
<gene>
    <name evidence="1" type="ORF">AL00_03960</name>
</gene>
<organism evidence="1 2">
    <name type="scientific">Sphingobium indicum F2</name>
    <dbReference type="NCBI Taxonomy" id="1450518"/>
    <lineage>
        <taxon>Bacteria</taxon>
        <taxon>Pseudomonadati</taxon>
        <taxon>Pseudomonadota</taxon>
        <taxon>Alphaproteobacteria</taxon>
        <taxon>Sphingomonadales</taxon>
        <taxon>Sphingomonadaceae</taxon>
        <taxon>Sphingobium</taxon>
    </lineage>
</organism>
<dbReference type="EMBL" id="JANF02000011">
    <property type="protein sequence ID" value="KER37673.1"/>
    <property type="molecule type" value="Genomic_DNA"/>
</dbReference>
<sequence>MNEVVILGCRQTGHLHQVPTRNLKIIGQLINGPQFSLVTNIVLNLYEFGDVNVGLLGKFLKRQTFVAPHETDKATKSNARLIFANILRFCLTIKKRISGGDAGTNFGVTF</sequence>
<reference evidence="1 2" key="1">
    <citation type="submission" date="2014-05" db="EMBL/GenBank/DDBJ databases">
        <title>Genome Announcement of Sphingobium lucknowense F2.</title>
        <authorList>
            <person name="Lal R."/>
            <person name="Negi V."/>
            <person name="Lata P."/>
            <person name="Sangwan N."/>
            <person name="Gupta S.K."/>
            <person name="Rao D.L.N."/>
            <person name="Das S."/>
        </authorList>
    </citation>
    <scope>NUCLEOTIDE SEQUENCE [LARGE SCALE GENOMIC DNA]</scope>
    <source>
        <strain evidence="1 2">F2</strain>
    </source>
</reference>
<proteinExistence type="predicted"/>
<accession>A0A8E1C474</accession>
<evidence type="ECO:0000313" key="2">
    <source>
        <dbReference type="Proteomes" id="UP000028135"/>
    </source>
</evidence>
<evidence type="ECO:0000313" key="1">
    <source>
        <dbReference type="EMBL" id="KER37673.1"/>
    </source>
</evidence>
<comment type="caution">
    <text evidence="1">The sequence shown here is derived from an EMBL/GenBank/DDBJ whole genome shotgun (WGS) entry which is preliminary data.</text>
</comment>
<dbReference type="AlphaFoldDB" id="A0A8E1C474"/>